<dbReference type="InterPro" id="IPR036390">
    <property type="entry name" value="WH_DNA-bd_sf"/>
</dbReference>
<dbReference type="OrthoDB" id="9785745at2"/>
<keyword evidence="3 6" id="KW-0238">DNA-binding</keyword>
<dbReference type="SUPFAM" id="SSF53850">
    <property type="entry name" value="Periplasmic binding protein-like II"/>
    <property type="match status" value="1"/>
</dbReference>
<dbReference type="InterPro" id="IPR000847">
    <property type="entry name" value="LysR_HTH_N"/>
</dbReference>
<organism evidence="6 7">
    <name type="scientific">Peptococcus niger</name>
    <dbReference type="NCBI Taxonomy" id="2741"/>
    <lineage>
        <taxon>Bacteria</taxon>
        <taxon>Bacillati</taxon>
        <taxon>Bacillota</taxon>
        <taxon>Clostridia</taxon>
        <taxon>Eubacteriales</taxon>
        <taxon>Peptococcaceae</taxon>
        <taxon>Peptococcus</taxon>
    </lineage>
</organism>
<evidence type="ECO:0000256" key="2">
    <source>
        <dbReference type="ARBA" id="ARBA00023015"/>
    </source>
</evidence>
<dbReference type="PRINTS" id="PR00039">
    <property type="entry name" value="HTHLYSR"/>
</dbReference>
<dbReference type="Pfam" id="PF03466">
    <property type="entry name" value="LysR_substrate"/>
    <property type="match status" value="1"/>
</dbReference>
<dbReference type="Gene3D" id="3.40.190.290">
    <property type="match status" value="1"/>
</dbReference>
<reference evidence="6 7" key="1">
    <citation type="submission" date="2016-10" db="EMBL/GenBank/DDBJ databases">
        <authorList>
            <person name="de Groot N.N."/>
        </authorList>
    </citation>
    <scope>NUCLEOTIDE SEQUENCE [LARGE SCALE GENOMIC DNA]</scope>
    <source>
        <strain evidence="6 7">DSM 20475</strain>
    </source>
</reference>
<evidence type="ECO:0000259" key="5">
    <source>
        <dbReference type="PROSITE" id="PS50931"/>
    </source>
</evidence>
<dbReference type="CDD" id="cd08420">
    <property type="entry name" value="PBP2_CysL_like"/>
    <property type="match status" value="1"/>
</dbReference>
<accession>A0A1G6RZR0</accession>
<keyword evidence="2" id="KW-0805">Transcription regulation</keyword>
<keyword evidence="7" id="KW-1185">Reference proteome</keyword>
<evidence type="ECO:0000256" key="4">
    <source>
        <dbReference type="ARBA" id="ARBA00023163"/>
    </source>
</evidence>
<dbReference type="PROSITE" id="PS50931">
    <property type="entry name" value="HTH_LYSR"/>
    <property type="match status" value="1"/>
</dbReference>
<dbReference type="STRING" id="2741.SAMN04489866_101178"/>
<dbReference type="EMBL" id="FNAF01000001">
    <property type="protein sequence ID" value="SDD10162.1"/>
    <property type="molecule type" value="Genomic_DNA"/>
</dbReference>
<dbReference type="Gene3D" id="1.10.10.10">
    <property type="entry name" value="Winged helix-like DNA-binding domain superfamily/Winged helix DNA-binding domain"/>
    <property type="match status" value="1"/>
</dbReference>
<evidence type="ECO:0000256" key="3">
    <source>
        <dbReference type="ARBA" id="ARBA00023125"/>
    </source>
</evidence>
<dbReference type="InterPro" id="IPR005119">
    <property type="entry name" value="LysR_subst-bd"/>
</dbReference>
<dbReference type="RefSeq" id="WP_159427922.1">
    <property type="nucleotide sequence ID" value="NZ_FNAF01000001.1"/>
</dbReference>
<dbReference type="InterPro" id="IPR036388">
    <property type="entry name" value="WH-like_DNA-bd_sf"/>
</dbReference>
<dbReference type="GO" id="GO:0000976">
    <property type="term" value="F:transcription cis-regulatory region binding"/>
    <property type="evidence" value="ECO:0007669"/>
    <property type="project" value="TreeGrafter"/>
</dbReference>
<gene>
    <name evidence="6" type="ORF">SAMN04489866_101178</name>
</gene>
<sequence length="304" mass="34548">MLSDSLKVFITVADKKNFSKAAKALNLTQPAISFQIQTLEQYYQTMLFDRVNRHVKLTEAGELLLEYALSMNDLQSQLERKMQQLTGHVKGTLMIGASRTVGEYIMPYIICAFKNEYTDVDITLEIYNTKHVEELVLSNHLDVGLVESQVKHDELMFQSILEDELVIVVPITHPWAEREEVTLDELAGEPFIIREPGSGSRLVFEQALIDAEFDVESLNIIMEIGNITAIKSAIISGLGISVMSKWAARDMVEGKMASIVRIKDLKMPRRFNILLNENHFESEACSHFIHYLAEADLEKILEQK</sequence>
<evidence type="ECO:0000256" key="1">
    <source>
        <dbReference type="ARBA" id="ARBA00009437"/>
    </source>
</evidence>
<feature type="domain" description="HTH lysR-type" evidence="5">
    <location>
        <begin position="1"/>
        <end position="58"/>
    </location>
</feature>
<protein>
    <submittedName>
        <fullName evidence="6">DNA-binding transcriptional regulator, LysR family</fullName>
    </submittedName>
</protein>
<dbReference type="PANTHER" id="PTHR30126:SF39">
    <property type="entry name" value="HTH-TYPE TRANSCRIPTIONAL REGULATOR CYSL"/>
    <property type="match status" value="1"/>
</dbReference>
<name>A0A1G6RZR0_PEPNI</name>
<keyword evidence="4" id="KW-0804">Transcription</keyword>
<evidence type="ECO:0000313" key="7">
    <source>
        <dbReference type="Proteomes" id="UP000198995"/>
    </source>
</evidence>
<proteinExistence type="inferred from homology"/>
<dbReference type="Pfam" id="PF00126">
    <property type="entry name" value="HTH_1"/>
    <property type="match status" value="1"/>
</dbReference>
<dbReference type="Proteomes" id="UP000198995">
    <property type="component" value="Unassembled WGS sequence"/>
</dbReference>
<evidence type="ECO:0000313" key="6">
    <source>
        <dbReference type="EMBL" id="SDD10162.1"/>
    </source>
</evidence>
<dbReference type="SUPFAM" id="SSF46785">
    <property type="entry name" value="Winged helix' DNA-binding domain"/>
    <property type="match status" value="1"/>
</dbReference>
<dbReference type="AlphaFoldDB" id="A0A1G6RZR0"/>
<dbReference type="NCBIfam" id="NF040786">
    <property type="entry name" value="LysR_Sec_metab"/>
    <property type="match status" value="1"/>
</dbReference>
<dbReference type="InterPro" id="IPR047788">
    <property type="entry name" value="LysR-like_Sec_metab"/>
</dbReference>
<dbReference type="GO" id="GO:0003700">
    <property type="term" value="F:DNA-binding transcription factor activity"/>
    <property type="evidence" value="ECO:0007669"/>
    <property type="project" value="InterPro"/>
</dbReference>
<comment type="similarity">
    <text evidence="1">Belongs to the LysR transcriptional regulatory family.</text>
</comment>
<dbReference type="PANTHER" id="PTHR30126">
    <property type="entry name" value="HTH-TYPE TRANSCRIPTIONAL REGULATOR"/>
    <property type="match status" value="1"/>
</dbReference>
<dbReference type="FunFam" id="1.10.10.10:FF:000001">
    <property type="entry name" value="LysR family transcriptional regulator"/>
    <property type="match status" value="1"/>
</dbReference>